<dbReference type="EMBL" id="JANPWB010000010">
    <property type="protein sequence ID" value="KAJ1138214.1"/>
    <property type="molecule type" value="Genomic_DNA"/>
</dbReference>
<reference evidence="2" key="1">
    <citation type="journal article" date="2022" name="bioRxiv">
        <title>Sequencing and chromosome-scale assembly of the giantPleurodeles waltlgenome.</title>
        <authorList>
            <person name="Brown T."/>
            <person name="Elewa A."/>
            <person name="Iarovenko S."/>
            <person name="Subramanian E."/>
            <person name="Araus A.J."/>
            <person name="Petzold A."/>
            <person name="Susuki M."/>
            <person name="Suzuki K.-i.T."/>
            <person name="Hayashi T."/>
            <person name="Toyoda A."/>
            <person name="Oliveira C."/>
            <person name="Osipova E."/>
            <person name="Leigh N.D."/>
            <person name="Simon A."/>
            <person name="Yun M.H."/>
        </authorList>
    </citation>
    <scope>NUCLEOTIDE SEQUENCE</scope>
    <source>
        <strain evidence="2">20211129_DDA</strain>
        <tissue evidence="2">Liver</tissue>
    </source>
</reference>
<evidence type="ECO:0000313" key="3">
    <source>
        <dbReference type="Proteomes" id="UP001066276"/>
    </source>
</evidence>
<organism evidence="2 3">
    <name type="scientific">Pleurodeles waltl</name>
    <name type="common">Iberian ribbed newt</name>
    <dbReference type="NCBI Taxonomy" id="8319"/>
    <lineage>
        <taxon>Eukaryota</taxon>
        <taxon>Metazoa</taxon>
        <taxon>Chordata</taxon>
        <taxon>Craniata</taxon>
        <taxon>Vertebrata</taxon>
        <taxon>Euteleostomi</taxon>
        <taxon>Amphibia</taxon>
        <taxon>Batrachia</taxon>
        <taxon>Caudata</taxon>
        <taxon>Salamandroidea</taxon>
        <taxon>Salamandridae</taxon>
        <taxon>Pleurodelinae</taxon>
        <taxon>Pleurodeles</taxon>
    </lineage>
</organism>
<dbReference type="AlphaFoldDB" id="A0AAV7QGM7"/>
<comment type="caution">
    <text evidence="2">The sequence shown here is derived from an EMBL/GenBank/DDBJ whole genome shotgun (WGS) entry which is preliminary data.</text>
</comment>
<gene>
    <name evidence="2" type="ORF">NDU88_004605</name>
</gene>
<evidence type="ECO:0000256" key="1">
    <source>
        <dbReference type="SAM" id="MobiDB-lite"/>
    </source>
</evidence>
<accession>A0AAV7QGM7</accession>
<keyword evidence="3" id="KW-1185">Reference proteome</keyword>
<feature type="region of interest" description="Disordered" evidence="1">
    <location>
        <begin position="140"/>
        <end position="167"/>
    </location>
</feature>
<evidence type="ECO:0000313" key="2">
    <source>
        <dbReference type="EMBL" id="KAJ1138214.1"/>
    </source>
</evidence>
<proteinExistence type="predicted"/>
<protein>
    <submittedName>
        <fullName evidence="2">Uncharacterized protein</fullName>
    </submittedName>
</protein>
<name>A0AAV7QGM7_PLEWA</name>
<sequence>MASQQARAWLLTAPHRPPVSWFSDLQILQLQLPWPRLERELTSPRSPQGSCDKGEVHVVHMISKHKFSERRGRQGPLGRPTNLLTVTTSLRTVSGPGSTSANNEMDWIKVQERRSRGERSSEPKEKTVKLMECEGLFCSQGDESPEDIGQQGPGTMQQSEPGGDGEAYLTREVETWREEWWTSEALSKTHTPATNH</sequence>
<dbReference type="Proteomes" id="UP001066276">
    <property type="component" value="Chromosome 6"/>
</dbReference>